<dbReference type="Proteomes" id="UP001281410">
    <property type="component" value="Unassembled WGS sequence"/>
</dbReference>
<protein>
    <submittedName>
        <fullName evidence="2">Uncharacterized protein</fullName>
    </submittedName>
</protein>
<keyword evidence="3" id="KW-1185">Reference proteome</keyword>
<dbReference type="AlphaFoldDB" id="A0AAE0DVG6"/>
<feature type="compositionally biased region" description="Low complexity" evidence="1">
    <location>
        <begin position="76"/>
        <end position="89"/>
    </location>
</feature>
<feature type="region of interest" description="Disordered" evidence="1">
    <location>
        <begin position="1"/>
        <end position="25"/>
    </location>
</feature>
<proteinExistence type="predicted"/>
<name>A0AAE0DVG6_9ROSI</name>
<gene>
    <name evidence="2" type="ORF">Dsin_029412</name>
</gene>
<organism evidence="2 3">
    <name type="scientific">Dipteronia sinensis</name>
    <dbReference type="NCBI Taxonomy" id="43782"/>
    <lineage>
        <taxon>Eukaryota</taxon>
        <taxon>Viridiplantae</taxon>
        <taxon>Streptophyta</taxon>
        <taxon>Embryophyta</taxon>
        <taxon>Tracheophyta</taxon>
        <taxon>Spermatophyta</taxon>
        <taxon>Magnoliopsida</taxon>
        <taxon>eudicotyledons</taxon>
        <taxon>Gunneridae</taxon>
        <taxon>Pentapetalae</taxon>
        <taxon>rosids</taxon>
        <taxon>malvids</taxon>
        <taxon>Sapindales</taxon>
        <taxon>Sapindaceae</taxon>
        <taxon>Hippocastanoideae</taxon>
        <taxon>Acereae</taxon>
        <taxon>Dipteronia</taxon>
    </lineage>
</organism>
<comment type="caution">
    <text evidence="2">The sequence shown here is derived from an EMBL/GenBank/DDBJ whole genome shotgun (WGS) entry which is preliminary data.</text>
</comment>
<evidence type="ECO:0000313" key="3">
    <source>
        <dbReference type="Proteomes" id="UP001281410"/>
    </source>
</evidence>
<feature type="region of interest" description="Disordered" evidence="1">
    <location>
        <begin position="172"/>
        <end position="200"/>
    </location>
</feature>
<dbReference type="PANTHER" id="PTHR33670:SF1">
    <property type="entry name" value="OS09G0416300 PROTEIN"/>
    <property type="match status" value="1"/>
</dbReference>
<dbReference type="Pfam" id="PF15365">
    <property type="entry name" value="PNRC"/>
    <property type="match status" value="1"/>
</dbReference>
<sequence>MQTSVNPNGTRHVTSHHMTRQKKYGNRSLTASGLFDPADPGFFSGRVNFLAGETYYGSHNPNFNANYNYNYNYNNISHHQNNNSNINSNVRTTNRKPVVRHERPDQRRHQRAQSEPSVSRRSVYDDNSAAKRSSSDDSMKVSILRRGESLDSKIKSSGAADAGRLGPAAMYAGSGFAVSPAPSSLPLPSFSKKKQTSIDDSATRDIKRLLRLDL</sequence>
<feature type="region of interest" description="Disordered" evidence="1">
    <location>
        <begin position="76"/>
        <end position="140"/>
    </location>
</feature>
<dbReference type="GO" id="GO:0016071">
    <property type="term" value="P:mRNA metabolic process"/>
    <property type="evidence" value="ECO:0007669"/>
    <property type="project" value="UniProtKB-ARBA"/>
</dbReference>
<evidence type="ECO:0000256" key="1">
    <source>
        <dbReference type="SAM" id="MobiDB-lite"/>
    </source>
</evidence>
<dbReference type="InterPro" id="IPR028322">
    <property type="entry name" value="PNRC-like_rgn"/>
</dbReference>
<accession>A0AAE0DVG6</accession>
<dbReference type="PANTHER" id="PTHR33670">
    <property type="entry name" value="SPLICING FACTOR, PROLINE- AND GLUTAMINE-RICH-LIKE"/>
    <property type="match status" value="1"/>
</dbReference>
<reference evidence="2" key="1">
    <citation type="journal article" date="2023" name="Plant J.">
        <title>Genome sequences and population genomics provide insights into the demographic history, inbreeding, and mutation load of two 'living fossil' tree species of Dipteronia.</title>
        <authorList>
            <person name="Feng Y."/>
            <person name="Comes H.P."/>
            <person name="Chen J."/>
            <person name="Zhu S."/>
            <person name="Lu R."/>
            <person name="Zhang X."/>
            <person name="Li P."/>
            <person name="Qiu J."/>
            <person name="Olsen K.M."/>
            <person name="Qiu Y."/>
        </authorList>
    </citation>
    <scope>NUCLEOTIDE SEQUENCE</scope>
    <source>
        <strain evidence="2">NBL</strain>
    </source>
</reference>
<feature type="compositionally biased region" description="Low complexity" evidence="1">
    <location>
        <begin position="176"/>
        <end position="190"/>
    </location>
</feature>
<evidence type="ECO:0000313" key="2">
    <source>
        <dbReference type="EMBL" id="KAK3189851.1"/>
    </source>
</evidence>
<dbReference type="EMBL" id="JANJYJ010000009">
    <property type="protein sequence ID" value="KAK3189851.1"/>
    <property type="molecule type" value="Genomic_DNA"/>
</dbReference>
<feature type="compositionally biased region" description="Basic residues" evidence="1">
    <location>
        <begin position="13"/>
        <end position="25"/>
    </location>
</feature>
<feature type="compositionally biased region" description="Polar residues" evidence="1">
    <location>
        <begin position="1"/>
        <end position="12"/>
    </location>
</feature>